<sequence length="341" mass="36469">MAPVLWEQHCCLPVLPSAEIADLARYPAGSYLSVNVGYSLHSKADALAMVQMLRRDALADGRFRLVQGYTDTEVPAAGPEARIALAFDLEDSRPLDGAVDNVALFHSLGVRSLLPTYNHANAAGGGCLDTDNRGLTRYGRDVIRALGEVGMFADGSHCAERAGLEIAEIVRGPMIYSHSNFAALWPHPRNISDDQARACARTGGVIGINGVGIFLGSNHADGRAARIAAMADHLAYGADLVGIEHVGVGSDYSFDADQFNAEIAAAPENFSEDYTRWGPLQWVPPEDLLGLHIASPGKNATSSKSPVPSLDDVLADRGFTESDRAAIFRGNFARAAREVWK</sequence>
<dbReference type="SUPFAM" id="SSF51556">
    <property type="entry name" value="Metallo-dependent hydrolases"/>
    <property type="match status" value="1"/>
</dbReference>
<protein>
    <submittedName>
        <fullName evidence="1">Membrane dipeptidase</fullName>
    </submittedName>
</protein>
<dbReference type="Proteomes" id="UP000565711">
    <property type="component" value="Unassembled WGS sequence"/>
</dbReference>
<proteinExistence type="predicted"/>
<dbReference type="PROSITE" id="PS51365">
    <property type="entry name" value="RENAL_DIPEPTIDASE_2"/>
    <property type="match status" value="1"/>
</dbReference>
<dbReference type="AlphaFoldDB" id="A0A846Y3L9"/>
<accession>A0A846Y3L9</accession>
<dbReference type="Gene3D" id="3.20.20.140">
    <property type="entry name" value="Metal-dependent hydrolases"/>
    <property type="match status" value="1"/>
</dbReference>
<dbReference type="GO" id="GO:0006508">
    <property type="term" value="P:proteolysis"/>
    <property type="evidence" value="ECO:0007669"/>
    <property type="project" value="InterPro"/>
</dbReference>
<name>A0A846Y3L9_9NOCA</name>
<dbReference type="GO" id="GO:0070573">
    <property type="term" value="F:metallodipeptidase activity"/>
    <property type="evidence" value="ECO:0007669"/>
    <property type="project" value="InterPro"/>
</dbReference>
<dbReference type="PANTHER" id="PTHR10443">
    <property type="entry name" value="MICROSOMAL DIPEPTIDASE"/>
    <property type="match status" value="1"/>
</dbReference>
<dbReference type="RefSeq" id="WP_067876762.1">
    <property type="nucleotide sequence ID" value="NZ_JAAXOP010000024.1"/>
</dbReference>
<reference evidence="1 2" key="1">
    <citation type="submission" date="2020-04" db="EMBL/GenBank/DDBJ databases">
        <title>MicrobeNet Type strains.</title>
        <authorList>
            <person name="Nicholson A.C."/>
        </authorList>
    </citation>
    <scope>NUCLEOTIDE SEQUENCE [LARGE SCALE GENOMIC DNA]</scope>
    <source>
        <strain evidence="1 2">JCM 12354</strain>
    </source>
</reference>
<comment type="caution">
    <text evidence="1">The sequence shown here is derived from an EMBL/GenBank/DDBJ whole genome shotgun (WGS) entry which is preliminary data.</text>
</comment>
<dbReference type="InterPro" id="IPR008257">
    <property type="entry name" value="Pept_M19"/>
</dbReference>
<dbReference type="PANTHER" id="PTHR10443:SF12">
    <property type="entry name" value="DIPEPTIDASE"/>
    <property type="match status" value="1"/>
</dbReference>
<keyword evidence="2" id="KW-1185">Reference proteome</keyword>
<evidence type="ECO:0000313" key="1">
    <source>
        <dbReference type="EMBL" id="NKY54106.1"/>
    </source>
</evidence>
<organism evidence="1 2">
    <name type="scientific">Nocardia vermiculata</name>
    <dbReference type="NCBI Taxonomy" id="257274"/>
    <lineage>
        <taxon>Bacteria</taxon>
        <taxon>Bacillati</taxon>
        <taxon>Actinomycetota</taxon>
        <taxon>Actinomycetes</taxon>
        <taxon>Mycobacteriales</taxon>
        <taxon>Nocardiaceae</taxon>
        <taxon>Nocardia</taxon>
    </lineage>
</organism>
<evidence type="ECO:0000313" key="2">
    <source>
        <dbReference type="Proteomes" id="UP000565711"/>
    </source>
</evidence>
<dbReference type="Pfam" id="PF01244">
    <property type="entry name" value="Peptidase_M19"/>
    <property type="match status" value="1"/>
</dbReference>
<dbReference type="InterPro" id="IPR032466">
    <property type="entry name" value="Metal_Hydrolase"/>
</dbReference>
<gene>
    <name evidence="1" type="ORF">HGA08_28330</name>
</gene>
<dbReference type="EMBL" id="JAAXOP010000024">
    <property type="protein sequence ID" value="NKY54106.1"/>
    <property type="molecule type" value="Genomic_DNA"/>
</dbReference>